<evidence type="ECO:0000313" key="1">
    <source>
        <dbReference type="EMBL" id="MFC6381963.1"/>
    </source>
</evidence>
<name>A0ABW1WBG8_9GAMM</name>
<sequence length="326" mass="37974">MSSVITRSKIVSAIVEEKVKNPSVKLKIQDICAIVEISRQSFNRYYSDLKPYMKGEKPISELIEGEDEISSNQLLCTYQSKIIELESKLHNIEGEHIKEVANIKNSITTSLMNNDLTLYDADAVRLQLQKQSLHNDKLLNKINTLQTELSKQHIKQNIEPVITLSSANFEVLEDNFELIFRNYIDKVDIDTFEDEKDNEIDHIITKLNKISANRKVITILFMERYLCSFKKFVERYVFDSETFHLFTRLPIHSRSELKLILKRLSCQLEIKIYIPYSESEAITKTQRQFFFKNVPELELQAADKSFIPSVQDGFDTVCQYRINQGD</sequence>
<accession>A0ABW1WBG8</accession>
<proteinExistence type="predicted"/>
<gene>
    <name evidence="1" type="ORF">ACFP58_10930</name>
</gene>
<organism evidence="1 2">
    <name type="scientific">Psychrobacter glacincola</name>
    <dbReference type="NCBI Taxonomy" id="56810"/>
    <lineage>
        <taxon>Bacteria</taxon>
        <taxon>Pseudomonadati</taxon>
        <taxon>Pseudomonadota</taxon>
        <taxon>Gammaproteobacteria</taxon>
        <taxon>Moraxellales</taxon>
        <taxon>Moraxellaceae</taxon>
        <taxon>Psychrobacter</taxon>
    </lineage>
</organism>
<protein>
    <submittedName>
        <fullName evidence="1">Uncharacterized protein</fullName>
    </submittedName>
</protein>
<dbReference type="EMBL" id="JBHSTZ010000033">
    <property type="protein sequence ID" value="MFC6381963.1"/>
    <property type="molecule type" value="Genomic_DNA"/>
</dbReference>
<evidence type="ECO:0000313" key="2">
    <source>
        <dbReference type="Proteomes" id="UP001596264"/>
    </source>
</evidence>
<dbReference type="Proteomes" id="UP001596264">
    <property type="component" value="Unassembled WGS sequence"/>
</dbReference>
<keyword evidence="2" id="KW-1185">Reference proteome</keyword>
<comment type="caution">
    <text evidence="1">The sequence shown here is derived from an EMBL/GenBank/DDBJ whole genome shotgun (WGS) entry which is preliminary data.</text>
</comment>
<reference evidence="2" key="1">
    <citation type="journal article" date="2019" name="Int. J. Syst. Evol. Microbiol.">
        <title>The Global Catalogue of Microorganisms (GCM) 10K type strain sequencing project: providing services to taxonomists for standard genome sequencing and annotation.</title>
        <authorList>
            <consortium name="The Broad Institute Genomics Platform"/>
            <consortium name="The Broad Institute Genome Sequencing Center for Infectious Disease"/>
            <person name="Wu L."/>
            <person name="Ma J."/>
        </authorList>
    </citation>
    <scope>NUCLEOTIDE SEQUENCE [LARGE SCALE GENOMIC DNA]</scope>
    <source>
        <strain evidence="2">CCM 2050</strain>
    </source>
</reference>
<dbReference type="RefSeq" id="WP_201564231.1">
    <property type="nucleotide sequence ID" value="NZ_CAJGZK010000021.1"/>
</dbReference>